<dbReference type="GO" id="GO:0015031">
    <property type="term" value="P:protein transport"/>
    <property type="evidence" value="ECO:0007669"/>
    <property type="project" value="UniProtKB-KW"/>
</dbReference>
<dbReference type="EMBL" id="JAACBX020000001">
    <property type="protein sequence ID" value="MBM0243734.1"/>
    <property type="molecule type" value="Genomic_DNA"/>
</dbReference>
<evidence type="ECO:0000256" key="4">
    <source>
        <dbReference type="ARBA" id="ARBA00022475"/>
    </source>
</evidence>
<dbReference type="SMART" id="SM01323">
    <property type="entry name" value="YajC"/>
    <property type="match status" value="1"/>
</dbReference>
<protein>
    <submittedName>
        <fullName evidence="12">Preprotein translocase subunit YajC</fullName>
    </submittedName>
</protein>
<evidence type="ECO:0000256" key="2">
    <source>
        <dbReference type="ARBA" id="ARBA00006742"/>
    </source>
</evidence>
<dbReference type="GO" id="GO:0005886">
    <property type="term" value="C:plasma membrane"/>
    <property type="evidence" value="ECO:0007669"/>
    <property type="project" value="UniProtKB-SubCell"/>
</dbReference>
<dbReference type="EMBL" id="REGC01000001">
    <property type="protein sequence ID" value="RMB64405.1"/>
    <property type="molecule type" value="Genomic_DNA"/>
</dbReference>
<evidence type="ECO:0000313" key="11">
    <source>
        <dbReference type="EMBL" id="MBM0243734.1"/>
    </source>
</evidence>
<proteinExistence type="inferred from homology"/>
<keyword evidence="8" id="KW-0811">Translocation</keyword>
<reference evidence="11 14" key="2">
    <citation type="submission" date="2021-01" db="EMBL/GenBank/DDBJ databases">
        <title>Complete genome sequences of Corynebacterium macginleyi strains isolated from infectious keratitis.</title>
        <authorList>
            <person name="Sagerfors S."/>
            <person name="Poehlein A."/>
            <person name="Soderquist B."/>
            <person name="Bruggemann H."/>
        </authorList>
    </citation>
    <scope>NUCLEOTIDE SEQUENCE [LARGE SCALE GENOMIC DNA]</scope>
    <source>
        <strain evidence="11 14">12T220</strain>
    </source>
</reference>
<comment type="caution">
    <text evidence="12">The sequence shown here is derived from an EMBL/GenBank/DDBJ whole genome shotgun (WGS) entry which is preliminary data.</text>
</comment>
<sequence>MEIIFLIIIVTLFIIPSMMAMRKQRQRQNDMLTLQNSLQNGDRIVTAGGLHGVVRGTTDNSVDLEVSPGVILTFDKMAVIRTESDARNLDRGSAAASADDGVEPPHENGEHNNHEESNGGEAEQSSDR</sequence>
<evidence type="ECO:0000256" key="9">
    <source>
        <dbReference type="ARBA" id="ARBA00023136"/>
    </source>
</evidence>
<evidence type="ECO:0000313" key="14">
    <source>
        <dbReference type="Proteomes" id="UP001518680"/>
    </source>
</evidence>
<reference evidence="12 13" key="1">
    <citation type="submission" date="2018-10" db="EMBL/GenBank/DDBJ databases">
        <title>Corynebacterium macginleyi genome sequencing and assembly of the type strain and two clinical samples.</title>
        <authorList>
            <person name="Bernier A.-M."/>
            <person name="Bernard K."/>
        </authorList>
    </citation>
    <scope>NUCLEOTIDE SEQUENCE [LARGE SCALE GENOMIC DNA]</scope>
    <source>
        <strain evidence="12 13">NML 120205</strain>
    </source>
</reference>
<organism evidence="12 13">
    <name type="scientific">Corynebacterium macginleyi</name>
    <dbReference type="NCBI Taxonomy" id="38290"/>
    <lineage>
        <taxon>Bacteria</taxon>
        <taxon>Bacillati</taxon>
        <taxon>Actinomycetota</taxon>
        <taxon>Actinomycetes</taxon>
        <taxon>Mycobacteriales</taxon>
        <taxon>Corynebacteriaceae</taxon>
        <taxon>Corynebacterium</taxon>
    </lineage>
</organism>
<evidence type="ECO:0000313" key="12">
    <source>
        <dbReference type="EMBL" id="RMB64405.1"/>
    </source>
</evidence>
<dbReference type="NCBIfam" id="TIGR00739">
    <property type="entry name" value="yajC"/>
    <property type="match status" value="1"/>
</dbReference>
<accession>A0A3M0GZC5</accession>
<name>A0A3M0GZC5_9CORY</name>
<feature type="region of interest" description="Disordered" evidence="10">
    <location>
        <begin position="85"/>
        <end position="128"/>
    </location>
</feature>
<evidence type="ECO:0000256" key="10">
    <source>
        <dbReference type="SAM" id="MobiDB-lite"/>
    </source>
</evidence>
<evidence type="ECO:0000256" key="8">
    <source>
        <dbReference type="ARBA" id="ARBA00023010"/>
    </source>
</evidence>
<keyword evidence="5" id="KW-0812">Transmembrane</keyword>
<keyword evidence="14" id="KW-1185">Reference proteome</keyword>
<keyword evidence="4" id="KW-1003">Cell membrane</keyword>
<dbReference type="PRINTS" id="PR01853">
    <property type="entry name" value="YAJCTRNLCASE"/>
</dbReference>
<evidence type="ECO:0000256" key="3">
    <source>
        <dbReference type="ARBA" id="ARBA00022448"/>
    </source>
</evidence>
<keyword evidence="7" id="KW-1133">Transmembrane helix</keyword>
<evidence type="ECO:0000256" key="6">
    <source>
        <dbReference type="ARBA" id="ARBA00022927"/>
    </source>
</evidence>
<feature type="compositionally biased region" description="Basic and acidic residues" evidence="10">
    <location>
        <begin position="103"/>
        <end position="117"/>
    </location>
</feature>
<evidence type="ECO:0000313" key="13">
    <source>
        <dbReference type="Proteomes" id="UP000270649"/>
    </source>
</evidence>
<dbReference type="RefSeq" id="WP_121927263.1">
    <property type="nucleotide sequence ID" value="NZ_CP068291.1"/>
</dbReference>
<evidence type="ECO:0000256" key="1">
    <source>
        <dbReference type="ARBA" id="ARBA00004162"/>
    </source>
</evidence>
<evidence type="ECO:0000256" key="7">
    <source>
        <dbReference type="ARBA" id="ARBA00022989"/>
    </source>
</evidence>
<comment type="similarity">
    <text evidence="2">Belongs to the YajC family.</text>
</comment>
<dbReference type="OrthoDB" id="2200301at2"/>
<evidence type="ECO:0000256" key="5">
    <source>
        <dbReference type="ARBA" id="ARBA00022692"/>
    </source>
</evidence>
<comment type="subcellular location">
    <subcellularLocation>
        <location evidence="1">Cell membrane</location>
        <topology evidence="1">Single-pass membrane protein</topology>
    </subcellularLocation>
</comment>
<keyword evidence="3" id="KW-0813">Transport</keyword>
<keyword evidence="9" id="KW-0472">Membrane</keyword>
<dbReference type="Proteomes" id="UP001518680">
    <property type="component" value="Unassembled WGS sequence"/>
</dbReference>
<dbReference type="PANTHER" id="PTHR33909:SF1">
    <property type="entry name" value="SEC TRANSLOCON ACCESSORY COMPLEX SUBUNIT YAJC"/>
    <property type="match status" value="1"/>
</dbReference>
<dbReference type="Proteomes" id="UP000270649">
    <property type="component" value="Unassembled WGS sequence"/>
</dbReference>
<gene>
    <name evidence="12" type="primary">yajC</name>
    <name evidence="12" type="ORF">D9543_01105</name>
    <name evidence="11" type="ORF">GWO63_005520</name>
</gene>
<keyword evidence="6" id="KW-0653">Protein transport</keyword>
<dbReference type="PANTHER" id="PTHR33909">
    <property type="entry name" value="SEC TRANSLOCON ACCESSORY COMPLEX SUBUNIT YAJC"/>
    <property type="match status" value="1"/>
</dbReference>
<dbReference type="Pfam" id="PF02699">
    <property type="entry name" value="YajC"/>
    <property type="match status" value="1"/>
</dbReference>
<dbReference type="AlphaFoldDB" id="A0A3M0GZC5"/>
<dbReference type="InterPro" id="IPR003849">
    <property type="entry name" value="Preprotein_translocase_YajC"/>
</dbReference>